<comment type="similarity">
    <text evidence="1 3">Belongs to the short-chain dehydrogenases/reductases (SDR) family.</text>
</comment>
<dbReference type="InterPro" id="IPR036291">
    <property type="entry name" value="NAD(P)-bd_dom_sf"/>
</dbReference>
<dbReference type="Pfam" id="PF00106">
    <property type="entry name" value="adh_short"/>
    <property type="match status" value="1"/>
</dbReference>
<dbReference type="GO" id="GO:0016491">
    <property type="term" value="F:oxidoreductase activity"/>
    <property type="evidence" value="ECO:0007669"/>
    <property type="project" value="UniProtKB-KW"/>
</dbReference>
<protein>
    <submittedName>
        <fullName evidence="5">Short-chain dehydrogenase</fullName>
    </submittedName>
</protein>
<dbReference type="PROSITE" id="PS00061">
    <property type="entry name" value="ADH_SHORT"/>
    <property type="match status" value="1"/>
</dbReference>
<dbReference type="InterPro" id="IPR002347">
    <property type="entry name" value="SDR_fam"/>
</dbReference>
<dbReference type="CDD" id="cd05374">
    <property type="entry name" value="17beta-HSD-like_SDR_c"/>
    <property type="match status" value="1"/>
</dbReference>
<organism evidence="5 6">
    <name type="scientific">Halopenitus malekzadehii</name>
    <dbReference type="NCBI Taxonomy" id="1267564"/>
    <lineage>
        <taxon>Archaea</taxon>
        <taxon>Methanobacteriati</taxon>
        <taxon>Methanobacteriota</taxon>
        <taxon>Stenosarchaea group</taxon>
        <taxon>Halobacteria</taxon>
        <taxon>Halobacteriales</taxon>
        <taxon>Haloferacaceae</taxon>
        <taxon>Halopenitus</taxon>
    </lineage>
</organism>
<accession>A0A1H6HU79</accession>
<dbReference type="PANTHER" id="PTHR44169:SF6">
    <property type="entry name" value="NADPH-DEPENDENT 1-ACYLDIHYDROXYACETONE PHOSPHATE REDUCTASE"/>
    <property type="match status" value="1"/>
</dbReference>
<keyword evidence="6" id="KW-1185">Reference proteome</keyword>
<evidence type="ECO:0000256" key="4">
    <source>
        <dbReference type="SAM" id="MobiDB-lite"/>
    </source>
</evidence>
<name>A0A1H6HU79_9EURY</name>
<dbReference type="STRING" id="1267564.SAMN05192561_101242"/>
<evidence type="ECO:0000256" key="2">
    <source>
        <dbReference type="ARBA" id="ARBA00023002"/>
    </source>
</evidence>
<feature type="region of interest" description="Disordered" evidence="4">
    <location>
        <begin position="201"/>
        <end position="233"/>
    </location>
</feature>
<evidence type="ECO:0000256" key="3">
    <source>
        <dbReference type="RuleBase" id="RU000363"/>
    </source>
</evidence>
<dbReference type="AlphaFoldDB" id="A0A1H6HU79"/>
<reference evidence="5 6" key="1">
    <citation type="submission" date="2016-10" db="EMBL/GenBank/DDBJ databases">
        <authorList>
            <person name="de Groot N.N."/>
        </authorList>
    </citation>
    <scope>NUCLEOTIDE SEQUENCE [LARGE SCALE GENOMIC DNA]</scope>
    <source>
        <strain evidence="5 6">IBRC-M10418</strain>
    </source>
</reference>
<dbReference type="SUPFAM" id="SSF51735">
    <property type="entry name" value="NAD(P)-binding Rossmann-fold domains"/>
    <property type="match status" value="1"/>
</dbReference>
<evidence type="ECO:0000313" key="5">
    <source>
        <dbReference type="EMBL" id="SEH37684.1"/>
    </source>
</evidence>
<keyword evidence="2" id="KW-0560">Oxidoreductase</keyword>
<feature type="compositionally biased region" description="Acidic residues" evidence="4">
    <location>
        <begin position="211"/>
        <end position="230"/>
    </location>
</feature>
<dbReference type="PRINTS" id="PR00080">
    <property type="entry name" value="SDRFAMILY"/>
</dbReference>
<dbReference type="EMBL" id="FNWU01000001">
    <property type="protein sequence ID" value="SEH37684.1"/>
    <property type="molecule type" value="Genomic_DNA"/>
</dbReference>
<evidence type="ECO:0000313" key="6">
    <source>
        <dbReference type="Proteomes" id="UP000199215"/>
    </source>
</evidence>
<gene>
    <name evidence="5" type="ORF">SAMN05192561_101242</name>
</gene>
<dbReference type="PANTHER" id="PTHR44169">
    <property type="entry name" value="NADPH-DEPENDENT 1-ACYLDIHYDROXYACETONE PHOSPHATE REDUCTASE"/>
    <property type="match status" value="1"/>
</dbReference>
<dbReference type="Proteomes" id="UP000199215">
    <property type="component" value="Unassembled WGS sequence"/>
</dbReference>
<sequence>MESADGTVEVMPLPYEDTGVQRTVLITGCSSGIGRATARAFLEEDWTVYATARNPADIQTLGEEGCELATLDVTDGDDIDRVVDRILDEEGAIDCLVNNAGYGQFGPLEDVPTDRVHDQFDVNVYGPHRLIRAVLPSMRRERDGTIINVSSVLGRIALPGTGVYAGSKHAIEAMSDALRNEVAEYDVDVVVVEPGPVRTNFSDRATREVADGDGVEPDGGEQSANEENEDSIDRSGAYEEFYRVFEDTQLVAGDGPGSVEPEVVADAICNAASATQPPARVQPGTLPRVAVLGRFLPDPLLDAAYDFLTKVTK</sequence>
<dbReference type="PRINTS" id="PR00081">
    <property type="entry name" value="GDHRDH"/>
</dbReference>
<dbReference type="Gene3D" id="3.40.50.720">
    <property type="entry name" value="NAD(P)-binding Rossmann-like Domain"/>
    <property type="match status" value="1"/>
</dbReference>
<proteinExistence type="inferred from homology"/>
<evidence type="ECO:0000256" key="1">
    <source>
        <dbReference type="ARBA" id="ARBA00006484"/>
    </source>
</evidence>
<dbReference type="InterPro" id="IPR020904">
    <property type="entry name" value="Sc_DH/Rdtase_CS"/>
</dbReference>